<sequence length="191" mass="21640">MMNLNKSDVCVRQGNLALKHYIIIARYAACMKNIYLDTFQCSSGMFSADAEESPFLKYKLPRGLATKEKCIETLKELHAELFAHRGTTTDNTNELTTGQIQVLLNFSKRPKEQGIRDGSIGAKSSQKRFLTIWKPLPKNALKAAYKYEEGKWMQPGTIKRVYLPELKKYQLDVGQTIVSIAKGADRPAYSR</sequence>
<dbReference type="OrthoDB" id="10622760at2759"/>
<dbReference type="Proteomes" id="UP000252139">
    <property type="component" value="Unassembled WGS sequence"/>
</dbReference>
<gene>
    <name evidence="1" type="ORF">CU097_002453</name>
</gene>
<dbReference type="EMBL" id="PJQL01001196">
    <property type="protein sequence ID" value="RCH89974.1"/>
    <property type="molecule type" value="Genomic_DNA"/>
</dbReference>
<organism evidence="1 2">
    <name type="scientific">Rhizopus azygosporus</name>
    <name type="common">Rhizopus microsporus var. azygosporus</name>
    <dbReference type="NCBI Taxonomy" id="86630"/>
    <lineage>
        <taxon>Eukaryota</taxon>
        <taxon>Fungi</taxon>
        <taxon>Fungi incertae sedis</taxon>
        <taxon>Mucoromycota</taxon>
        <taxon>Mucoromycotina</taxon>
        <taxon>Mucoromycetes</taxon>
        <taxon>Mucorales</taxon>
        <taxon>Mucorineae</taxon>
        <taxon>Rhizopodaceae</taxon>
        <taxon>Rhizopus</taxon>
    </lineage>
</organism>
<comment type="caution">
    <text evidence="1">The sequence shown here is derived from an EMBL/GenBank/DDBJ whole genome shotgun (WGS) entry which is preliminary data.</text>
</comment>
<feature type="non-terminal residue" evidence="1">
    <location>
        <position position="191"/>
    </location>
</feature>
<proteinExistence type="predicted"/>
<evidence type="ECO:0000313" key="1">
    <source>
        <dbReference type="EMBL" id="RCH89974.1"/>
    </source>
</evidence>
<dbReference type="AlphaFoldDB" id="A0A367JJ45"/>
<evidence type="ECO:0000313" key="2">
    <source>
        <dbReference type="Proteomes" id="UP000252139"/>
    </source>
</evidence>
<accession>A0A367JJ45</accession>
<name>A0A367JJ45_RHIAZ</name>
<reference evidence="1 2" key="1">
    <citation type="journal article" date="2018" name="G3 (Bethesda)">
        <title>Phylogenetic and Phylogenomic Definition of Rhizopus Species.</title>
        <authorList>
            <person name="Gryganskyi A.P."/>
            <person name="Golan J."/>
            <person name="Dolatabadi S."/>
            <person name="Mondo S."/>
            <person name="Robb S."/>
            <person name="Idnurm A."/>
            <person name="Muszewska A."/>
            <person name="Steczkiewicz K."/>
            <person name="Masonjones S."/>
            <person name="Liao H.L."/>
            <person name="Gajdeczka M.T."/>
            <person name="Anike F."/>
            <person name="Vuek A."/>
            <person name="Anishchenko I.M."/>
            <person name="Voigt K."/>
            <person name="de Hoog G.S."/>
            <person name="Smith M.E."/>
            <person name="Heitman J."/>
            <person name="Vilgalys R."/>
            <person name="Stajich J.E."/>
        </authorList>
    </citation>
    <scope>NUCLEOTIDE SEQUENCE [LARGE SCALE GENOMIC DNA]</scope>
    <source>
        <strain evidence="1 2">CBS 357.93</strain>
    </source>
</reference>
<keyword evidence="2" id="KW-1185">Reference proteome</keyword>
<protein>
    <submittedName>
        <fullName evidence="1">Uncharacterized protein</fullName>
    </submittedName>
</protein>